<dbReference type="Pfam" id="PF00248">
    <property type="entry name" value="Aldo_ket_red"/>
    <property type="match status" value="1"/>
</dbReference>
<dbReference type="InterPro" id="IPR018170">
    <property type="entry name" value="Aldo/ket_reductase_CS"/>
</dbReference>
<feature type="binding site" evidence="5">
    <location>
        <position position="114"/>
    </location>
    <ligand>
        <name>substrate</name>
    </ligand>
</feature>
<dbReference type="InterPro" id="IPR044500">
    <property type="entry name" value="AKR5G"/>
</dbReference>
<feature type="site" description="Lowers pKa of active site Tyr" evidence="6">
    <location>
        <position position="81"/>
    </location>
</feature>
<dbReference type="PROSITE" id="PS00062">
    <property type="entry name" value="ALDOKETO_REDUCTASE_2"/>
    <property type="match status" value="1"/>
</dbReference>
<evidence type="ECO:0000259" key="7">
    <source>
        <dbReference type="Pfam" id="PF00248"/>
    </source>
</evidence>
<dbReference type="PROSITE" id="PS00798">
    <property type="entry name" value="ALDOKETO_REDUCTASE_1"/>
    <property type="match status" value="1"/>
</dbReference>
<gene>
    <name evidence="8" type="ORF">DFQ01_101168</name>
</gene>
<accession>A0A2V2Z2E4</accession>
<sequence>MSIPKHIADTVTLNNGVRMPWLGLGVWQAEDGEQVVNAIRSAVEIGYRSIDTASFYHNEEGVGRAIRECGVNRDELFITTKVWNEDQGYDATLKAFEVSRRKLGLDVIDLYLVHWPVTGKYVDTYRALEKLYRDGSVRAIGVSNFLEPQLKELLANCEVIPAVNQIEFHPLLTQPSLQSLCRERGIQLEAWSPLMQGNLDQPLLTELAAKYGKSPAQIVLRWDLQRGVITIPKSVTPSRIAENADLFDFELSEADAAAIDALNEGRRFGPDPLTFV</sequence>
<proteinExistence type="inferred from homology"/>
<dbReference type="SUPFAM" id="SSF51430">
    <property type="entry name" value="NAD(P)-linked oxidoreductase"/>
    <property type="match status" value="1"/>
</dbReference>
<dbReference type="Gene3D" id="3.20.20.100">
    <property type="entry name" value="NADP-dependent oxidoreductase domain"/>
    <property type="match status" value="1"/>
</dbReference>
<dbReference type="InterPro" id="IPR020471">
    <property type="entry name" value="AKR"/>
</dbReference>
<dbReference type="AlphaFoldDB" id="A0A2V2Z2E4"/>
<dbReference type="PRINTS" id="PR00069">
    <property type="entry name" value="ALDKETRDTASE"/>
</dbReference>
<feature type="domain" description="NADP-dependent oxidoreductase" evidence="7">
    <location>
        <begin position="22"/>
        <end position="264"/>
    </location>
</feature>
<feature type="active site" description="Proton donor" evidence="4">
    <location>
        <position position="56"/>
    </location>
</feature>
<evidence type="ECO:0000256" key="6">
    <source>
        <dbReference type="PIRSR" id="PIRSR000097-3"/>
    </source>
</evidence>
<dbReference type="PANTHER" id="PTHR43827:SF3">
    <property type="entry name" value="NADP-DEPENDENT OXIDOREDUCTASE DOMAIN-CONTAINING PROTEIN"/>
    <property type="match status" value="1"/>
</dbReference>
<dbReference type="OrthoDB" id="9804790at2"/>
<dbReference type="RefSeq" id="WP_110041983.1">
    <property type="nucleotide sequence ID" value="NZ_CP054613.1"/>
</dbReference>
<evidence type="ECO:0000256" key="4">
    <source>
        <dbReference type="PIRSR" id="PIRSR000097-1"/>
    </source>
</evidence>
<dbReference type="PROSITE" id="PS00063">
    <property type="entry name" value="ALDOKETO_REDUCTASE_3"/>
    <property type="match status" value="1"/>
</dbReference>
<keyword evidence="9" id="KW-1185">Reference proteome</keyword>
<evidence type="ECO:0000256" key="5">
    <source>
        <dbReference type="PIRSR" id="PIRSR000097-2"/>
    </source>
</evidence>
<evidence type="ECO:0000256" key="3">
    <source>
        <dbReference type="ARBA" id="ARBA00023002"/>
    </source>
</evidence>
<keyword evidence="3" id="KW-0560">Oxidoreductase</keyword>
<evidence type="ECO:0000313" key="8">
    <source>
        <dbReference type="EMBL" id="PWW08446.1"/>
    </source>
</evidence>
<protein>
    <submittedName>
        <fullName evidence="8">Diketogulonate reductase-like aldo/keto reductase</fullName>
    </submittedName>
</protein>
<dbReference type="GO" id="GO:0016616">
    <property type="term" value="F:oxidoreductase activity, acting on the CH-OH group of donors, NAD or NADP as acceptor"/>
    <property type="evidence" value="ECO:0007669"/>
    <property type="project" value="UniProtKB-ARBA"/>
</dbReference>
<dbReference type="Proteomes" id="UP000246635">
    <property type="component" value="Unassembled WGS sequence"/>
</dbReference>
<comment type="caution">
    <text evidence="8">The sequence shown here is derived from an EMBL/GenBank/DDBJ whole genome shotgun (WGS) entry which is preliminary data.</text>
</comment>
<keyword evidence="2" id="KW-0521">NADP</keyword>
<dbReference type="PIRSF" id="PIRSF000097">
    <property type="entry name" value="AKR"/>
    <property type="match status" value="1"/>
</dbReference>
<name>A0A2V2Z2E4_9BACL</name>
<reference evidence="8 9" key="1">
    <citation type="submission" date="2018-05" db="EMBL/GenBank/DDBJ databases">
        <title>Genomic Encyclopedia of Type Strains, Phase III (KMG-III): the genomes of soil and plant-associated and newly described type strains.</title>
        <authorList>
            <person name="Whitman W."/>
        </authorList>
    </citation>
    <scope>NUCLEOTIDE SEQUENCE [LARGE SCALE GENOMIC DNA]</scope>
    <source>
        <strain evidence="8 9">CECT 5696</strain>
    </source>
</reference>
<dbReference type="PANTHER" id="PTHR43827">
    <property type="entry name" value="2,5-DIKETO-D-GLUCONIC ACID REDUCTASE"/>
    <property type="match status" value="1"/>
</dbReference>
<dbReference type="EMBL" id="QGTQ01000001">
    <property type="protein sequence ID" value="PWW08446.1"/>
    <property type="molecule type" value="Genomic_DNA"/>
</dbReference>
<organism evidence="8 9">
    <name type="scientific">Paenibacillus cellulosilyticus</name>
    <dbReference type="NCBI Taxonomy" id="375489"/>
    <lineage>
        <taxon>Bacteria</taxon>
        <taxon>Bacillati</taxon>
        <taxon>Bacillota</taxon>
        <taxon>Bacilli</taxon>
        <taxon>Bacillales</taxon>
        <taxon>Paenibacillaceae</taxon>
        <taxon>Paenibacillus</taxon>
    </lineage>
</organism>
<evidence type="ECO:0000256" key="1">
    <source>
        <dbReference type="ARBA" id="ARBA00007905"/>
    </source>
</evidence>
<dbReference type="CDD" id="cd19157">
    <property type="entry name" value="AKR_AKR5G1-3"/>
    <property type="match status" value="1"/>
</dbReference>
<dbReference type="InterPro" id="IPR023210">
    <property type="entry name" value="NADP_OxRdtase_dom"/>
</dbReference>
<evidence type="ECO:0000256" key="2">
    <source>
        <dbReference type="ARBA" id="ARBA00022857"/>
    </source>
</evidence>
<dbReference type="FunFam" id="3.20.20.100:FF:000015">
    <property type="entry name" value="Oxidoreductase, aldo/keto reductase family"/>
    <property type="match status" value="1"/>
</dbReference>
<dbReference type="InterPro" id="IPR036812">
    <property type="entry name" value="NAD(P)_OxRdtase_dom_sf"/>
</dbReference>
<evidence type="ECO:0000313" key="9">
    <source>
        <dbReference type="Proteomes" id="UP000246635"/>
    </source>
</evidence>
<comment type="similarity">
    <text evidence="1">Belongs to the aldo/keto reductase family.</text>
</comment>